<name>A0ACD5V4I1_AVESA</name>
<dbReference type="EnsemblPlants" id="AVESA.00010b.r2.2DG0373180.2">
    <property type="protein sequence ID" value="AVESA.00010b.r2.2DG0373180.2.CDS"/>
    <property type="gene ID" value="AVESA.00010b.r2.2DG0373180"/>
</dbReference>
<evidence type="ECO:0000313" key="2">
    <source>
        <dbReference type="Proteomes" id="UP001732700"/>
    </source>
</evidence>
<accession>A0ACD5V4I1</accession>
<reference evidence="1" key="2">
    <citation type="submission" date="2025-09" db="UniProtKB">
        <authorList>
            <consortium name="EnsemblPlants"/>
        </authorList>
    </citation>
    <scope>IDENTIFICATION</scope>
</reference>
<dbReference type="Proteomes" id="UP001732700">
    <property type="component" value="Chromosome 2D"/>
</dbReference>
<sequence length="740" mass="82079">MQVFLHLGLGFVLLAAQCTPGAAVPSSQCQRQCGTVEIPYPFGIDPNCSLAEGFDLSCEVQDGISRPFNGDFEVLSISLIQGTMRVLNYIVAHCYNTSTERMEFMGRFNGYASRPSSPYRLSDVQNRFTVIGCNALYLIADSNGKGYQGMGVSTCRNFSDLVDGSCSGIGCSQTMIPKMMYNYDLSSSSSYNTSQIWEFNRCSYAVLMEAASFKFSTLYVSTTKFNDTNDGRVPMVLDWAIRDQKCDVAAQNKTGTYACLSRNSVCVDSINDNGYMCNCSQGYKGNPYLPDGCRDVDECIDNPCPLGGVCHNTIGGYRCSCRAGRKLESNVCNLDIGLIIGVTMGLFALMVIIMIIVFWGQMIIQMRKLNKVRQDYFHQNGDLLLFDRMKSEKGLAFTVFSEAELKKSTDNFDNSRILGKGGHGTVYKGIIKNNMPVAIKRCALVDERHKKEFGQEMLILSQINHKNIVKLLGCCLEVEVPILVYEFVPNGTLFELIHGKNQALQISFSTLLRIAHEAADGLSFLHSYASPPIIHGDVKTSNILLDENYMAKVSDFGASILAPSDEEQFVTLVKGTCGYLDPEYMQTCHLTEKSDVYSFGVILLEILTGQLPLKLEGSEKQRSLSLIFLSAMKENDLDAVLVSHVKGQESMELLRGLADLAKSCLDMCGDNRPSMKEVADELNRLRRLSMHPWARFHVQTDAETLLVGESTDGYQKELSGYPMGKSENQPINQTSSYFAR</sequence>
<reference evidence="1" key="1">
    <citation type="submission" date="2021-05" db="EMBL/GenBank/DDBJ databases">
        <authorList>
            <person name="Scholz U."/>
            <person name="Mascher M."/>
            <person name="Fiebig A."/>
        </authorList>
    </citation>
    <scope>NUCLEOTIDE SEQUENCE [LARGE SCALE GENOMIC DNA]</scope>
</reference>
<protein>
    <submittedName>
        <fullName evidence="1">Uncharacterized protein</fullName>
    </submittedName>
</protein>
<evidence type="ECO:0000313" key="1">
    <source>
        <dbReference type="EnsemblPlants" id="AVESA.00010b.r2.2DG0373180.2.CDS"/>
    </source>
</evidence>
<keyword evidence="2" id="KW-1185">Reference proteome</keyword>
<organism evidence="1 2">
    <name type="scientific">Avena sativa</name>
    <name type="common">Oat</name>
    <dbReference type="NCBI Taxonomy" id="4498"/>
    <lineage>
        <taxon>Eukaryota</taxon>
        <taxon>Viridiplantae</taxon>
        <taxon>Streptophyta</taxon>
        <taxon>Embryophyta</taxon>
        <taxon>Tracheophyta</taxon>
        <taxon>Spermatophyta</taxon>
        <taxon>Magnoliopsida</taxon>
        <taxon>Liliopsida</taxon>
        <taxon>Poales</taxon>
        <taxon>Poaceae</taxon>
        <taxon>BOP clade</taxon>
        <taxon>Pooideae</taxon>
        <taxon>Poodae</taxon>
        <taxon>Poeae</taxon>
        <taxon>Poeae Chloroplast Group 1 (Aveneae type)</taxon>
        <taxon>Aveninae</taxon>
        <taxon>Avena</taxon>
    </lineage>
</organism>
<proteinExistence type="predicted"/>